<dbReference type="GO" id="GO:0005829">
    <property type="term" value="C:cytosol"/>
    <property type="evidence" value="ECO:0007669"/>
    <property type="project" value="TreeGrafter"/>
</dbReference>
<dbReference type="GO" id="GO:0000398">
    <property type="term" value="P:mRNA splicing, via spliceosome"/>
    <property type="evidence" value="ECO:0007669"/>
    <property type="project" value="TreeGrafter"/>
</dbReference>
<feature type="region of interest" description="Disordered" evidence="5">
    <location>
        <begin position="1"/>
        <end position="66"/>
    </location>
</feature>
<keyword evidence="4" id="KW-0539">Nucleus</keyword>
<proteinExistence type="predicted"/>
<dbReference type="Gene3D" id="3.40.50.300">
    <property type="entry name" value="P-loop containing nucleotide triphosphate hydrolases"/>
    <property type="match status" value="1"/>
</dbReference>
<dbReference type="PROSITE" id="PS51722">
    <property type="entry name" value="G_TR_2"/>
    <property type="match status" value="1"/>
</dbReference>
<dbReference type="PANTHER" id="PTHR42908">
    <property type="entry name" value="TRANSLATION ELONGATION FACTOR-RELATED"/>
    <property type="match status" value="1"/>
</dbReference>
<dbReference type="InterPro" id="IPR031950">
    <property type="entry name" value="EFTUD2_N"/>
</dbReference>
<keyword evidence="8" id="KW-1185">Reference proteome</keyword>
<dbReference type="GO" id="GO:0003924">
    <property type="term" value="F:GTPase activity"/>
    <property type="evidence" value="ECO:0007669"/>
    <property type="project" value="InterPro"/>
</dbReference>
<evidence type="ECO:0000259" key="6">
    <source>
        <dbReference type="PROSITE" id="PS51722"/>
    </source>
</evidence>
<reference evidence="7 8" key="1">
    <citation type="journal article" date="2024" name="Nat. Commun.">
        <title>Phylogenomics reveals the evolutionary origins of lichenization in chlorophyte algae.</title>
        <authorList>
            <person name="Puginier C."/>
            <person name="Libourel C."/>
            <person name="Otte J."/>
            <person name="Skaloud P."/>
            <person name="Haon M."/>
            <person name="Grisel S."/>
            <person name="Petersen M."/>
            <person name="Berrin J.G."/>
            <person name="Delaux P.M."/>
            <person name="Dal Grande F."/>
            <person name="Keller J."/>
        </authorList>
    </citation>
    <scope>NUCLEOTIDE SEQUENCE [LARGE SCALE GENOMIC DNA]</scope>
    <source>
        <strain evidence="7 8">SAG 2523</strain>
    </source>
</reference>
<dbReference type="GO" id="GO:0071007">
    <property type="term" value="C:U2-type catalytic step 2 spliceosome"/>
    <property type="evidence" value="ECO:0007669"/>
    <property type="project" value="TreeGrafter"/>
</dbReference>
<dbReference type="PANTHER" id="PTHR42908:SF6">
    <property type="entry name" value="116 KDA U5 SMALL NUCLEAR RIBONUCLEOPROTEIN COMPONENT"/>
    <property type="match status" value="1"/>
</dbReference>
<keyword evidence="3" id="KW-0508">mRNA splicing</keyword>
<dbReference type="GO" id="GO:0005525">
    <property type="term" value="F:GTP binding"/>
    <property type="evidence" value="ECO:0007669"/>
    <property type="project" value="InterPro"/>
</dbReference>
<dbReference type="GO" id="GO:0030623">
    <property type="term" value="F:U5 snRNA binding"/>
    <property type="evidence" value="ECO:0007669"/>
    <property type="project" value="TreeGrafter"/>
</dbReference>
<dbReference type="SUPFAM" id="SSF52540">
    <property type="entry name" value="P-loop containing nucleoside triphosphate hydrolases"/>
    <property type="match status" value="1"/>
</dbReference>
<evidence type="ECO:0000256" key="5">
    <source>
        <dbReference type="SAM" id="MobiDB-lite"/>
    </source>
</evidence>
<comment type="caution">
    <text evidence="7">The sequence shown here is derived from an EMBL/GenBank/DDBJ whole genome shotgun (WGS) entry which is preliminary data.</text>
</comment>
<keyword evidence="2" id="KW-0507">mRNA processing</keyword>
<evidence type="ECO:0000256" key="3">
    <source>
        <dbReference type="ARBA" id="ARBA00023187"/>
    </source>
</evidence>
<dbReference type="Pfam" id="PF16004">
    <property type="entry name" value="EFTUD2"/>
    <property type="match status" value="1"/>
</dbReference>
<dbReference type="GO" id="GO:0046540">
    <property type="term" value="C:U4/U6 x U5 tri-snRNP complex"/>
    <property type="evidence" value="ECO:0007669"/>
    <property type="project" value="TreeGrafter"/>
</dbReference>
<name>A0AAW1RMB2_9CHLO</name>
<dbReference type="Proteomes" id="UP001485043">
    <property type="component" value="Unassembled WGS sequence"/>
</dbReference>
<accession>A0AAW1RMB2</accession>
<dbReference type="EMBL" id="JALJOV010002095">
    <property type="protein sequence ID" value="KAK9834934.1"/>
    <property type="molecule type" value="Genomic_DNA"/>
</dbReference>
<evidence type="ECO:0000313" key="8">
    <source>
        <dbReference type="Proteomes" id="UP001485043"/>
    </source>
</evidence>
<feature type="compositionally biased region" description="Acidic residues" evidence="5">
    <location>
        <begin position="18"/>
        <end position="34"/>
    </location>
</feature>
<organism evidence="7 8">
    <name type="scientific">Apatococcus fuscideae</name>
    <dbReference type="NCBI Taxonomy" id="2026836"/>
    <lineage>
        <taxon>Eukaryota</taxon>
        <taxon>Viridiplantae</taxon>
        <taxon>Chlorophyta</taxon>
        <taxon>core chlorophytes</taxon>
        <taxon>Trebouxiophyceae</taxon>
        <taxon>Chlorellales</taxon>
        <taxon>Chlorellaceae</taxon>
        <taxon>Apatococcus</taxon>
    </lineage>
</organism>
<dbReference type="NCBIfam" id="TIGR00231">
    <property type="entry name" value="small_GTP"/>
    <property type="match status" value="1"/>
</dbReference>
<evidence type="ECO:0000256" key="1">
    <source>
        <dbReference type="ARBA" id="ARBA00004123"/>
    </source>
</evidence>
<dbReference type="Pfam" id="PF00009">
    <property type="entry name" value="GTP_EFTU"/>
    <property type="match status" value="1"/>
</dbReference>
<dbReference type="InterPro" id="IPR027417">
    <property type="entry name" value="P-loop_NTPase"/>
</dbReference>
<comment type="subcellular location">
    <subcellularLocation>
        <location evidence="1">Nucleus</location>
    </subcellularLocation>
</comment>
<dbReference type="InterPro" id="IPR000795">
    <property type="entry name" value="T_Tr_GTP-bd_dom"/>
</dbReference>
<dbReference type="PRINTS" id="PR00315">
    <property type="entry name" value="ELONGATNFCT"/>
</dbReference>
<gene>
    <name evidence="7" type="ORF">WJX84_009383</name>
</gene>
<dbReference type="FunFam" id="3.40.50.300:FF:000646">
    <property type="entry name" value="U5 small nuclear ribonucleoprotein component"/>
    <property type="match status" value="1"/>
</dbReference>
<evidence type="ECO:0000256" key="4">
    <source>
        <dbReference type="ARBA" id="ARBA00023242"/>
    </source>
</evidence>
<dbReference type="AlphaFoldDB" id="A0AAW1RMB2"/>
<sequence length="499" mass="55805">MDDSLYDEFGNYIGPALESDEEDEEEEVEDELDDAEARANARLDLVHGNGDAGPVGMEEDEEEEGAGAVVLHEDKKYYPTAEEVYGKETETLVMDEDAQPLEVPIIQPIKTKKLEVTERGPPVTSYEPEFLAGLMATPELARHVAIVGHLHHGKTRVMDMLVEQTHSLGPEYLNPDGSLRFTDTRLDEQERGISLKMVPMSLVLQSSSSKSFLINLIDTPGHINFNDEVSAAMRMCDGVLLVVDVVEGVMVSTEKAVRQAMQENLPICLLISKMDRLITELKLPPRDAYFKLRHTIDEVNALIQPLAGGREELLMDPVRGNVAFSAAQYGWSFTLEQFAQLYCEVYGEKFDHKEFARRLWGDLWFVPETRKFVKKAPSSDAERSFIQFVMEPIYKIHGQGMLNNLGIYLKPSSFSKDVRPLLKEACSNIFGPACGLVDMLTTHIPSAKKASADKVGRCLCRVSVYNLLMLERLGRRACNGRVLVLSSAAPHDHLGRCRC</sequence>
<feature type="compositionally biased region" description="Basic and acidic residues" evidence="5">
    <location>
        <begin position="35"/>
        <end position="45"/>
    </location>
</feature>
<protein>
    <recommendedName>
        <fullName evidence="6">Tr-type G domain-containing protein</fullName>
    </recommendedName>
</protein>
<evidence type="ECO:0000313" key="7">
    <source>
        <dbReference type="EMBL" id="KAK9834934.1"/>
    </source>
</evidence>
<feature type="domain" description="Tr-type G" evidence="6">
    <location>
        <begin position="139"/>
        <end position="433"/>
    </location>
</feature>
<dbReference type="InterPro" id="IPR005225">
    <property type="entry name" value="Small_GTP-bd"/>
</dbReference>
<evidence type="ECO:0000256" key="2">
    <source>
        <dbReference type="ARBA" id="ARBA00022664"/>
    </source>
</evidence>